<evidence type="ECO:0000313" key="2">
    <source>
        <dbReference type="Proteomes" id="UP000220836"/>
    </source>
</evidence>
<accession>A0A238KEU7</accession>
<evidence type="ECO:0000313" key="1">
    <source>
        <dbReference type="EMBL" id="SMX41349.1"/>
    </source>
</evidence>
<organism evidence="1 2">
    <name type="scientific">Pelagimonas varians</name>
    <dbReference type="NCBI Taxonomy" id="696760"/>
    <lineage>
        <taxon>Bacteria</taxon>
        <taxon>Pseudomonadati</taxon>
        <taxon>Pseudomonadota</taxon>
        <taxon>Alphaproteobacteria</taxon>
        <taxon>Rhodobacterales</taxon>
        <taxon>Roseobacteraceae</taxon>
        <taxon>Pelagimonas</taxon>
    </lineage>
</organism>
<dbReference type="Proteomes" id="UP000220836">
    <property type="component" value="Unassembled WGS sequence"/>
</dbReference>
<name>A0A238KEU7_9RHOB</name>
<keyword evidence="2" id="KW-1185">Reference proteome</keyword>
<reference evidence="1 2" key="1">
    <citation type="submission" date="2017-05" db="EMBL/GenBank/DDBJ databases">
        <authorList>
            <person name="Song R."/>
            <person name="Chenine A.L."/>
            <person name="Ruprecht R.M."/>
        </authorList>
    </citation>
    <scope>NUCLEOTIDE SEQUENCE [LARGE SCALE GENOMIC DNA]</scope>
    <source>
        <strain evidence="1 2">CECT 8663</strain>
    </source>
</reference>
<proteinExistence type="predicted"/>
<dbReference type="EMBL" id="FXYH01000007">
    <property type="protein sequence ID" value="SMX41349.1"/>
    <property type="molecule type" value="Genomic_DNA"/>
</dbReference>
<dbReference type="AlphaFoldDB" id="A0A238KEU7"/>
<dbReference type="RefSeq" id="WP_097804751.1">
    <property type="nucleotide sequence ID" value="NZ_FXYH01000007.1"/>
</dbReference>
<protein>
    <submittedName>
        <fullName evidence="1">Uncharacterized protein</fullName>
    </submittedName>
</protein>
<sequence>MTCTSKKPQISCQSTPFSEDAQQQAQTALLEFLSVWHASLNADPNLCELADSLKQAAAVSGMILDLDASAFEKRERFLDSFSEDSEFVFFESGPVRASS</sequence>
<gene>
    <name evidence="1" type="ORF">PEV8663_02250</name>
</gene>